<dbReference type="InterPro" id="IPR014721">
    <property type="entry name" value="Ribsml_uS5_D2-typ_fold_subgr"/>
</dbReference>
<dbReference type="SUPFAM" id="SSF54211">
    <property type="entry name" value="Ribosomal protein S5 domain 2-like"/>
    <property type="match status" value="1"/>
</dbReference>
<dbReference type="InterPro" id="IPR000754">
    <property type="entry name" value="Ribosomal_uS9"/>
</dbReference>
<accession>A0ABS9SQ74</accession>
<evidence type="ECO:0000256" key="2">
    <source>
        <dbReference type="ARBA" id="ARBA00022980"/>
    </source>
</evidence>
<evidence type="ECO:0000313" key="8">
    <source>
        <dbReference type="EMBL" id="MCH5600517.1"/>
    </source>
</evidence>
<gene>
    <name evidence="5 8" type="primary">rpsI</name>
    <name evidence="8" type="ORF">MKP09_22665</name>
</gene>
<sequence>MEKQTKAVGRRKEAVTRIFITKGTGAITVNDKDYKNYFSLVYLQNQVDRPLKTVEVADKYDVKINAVGGGVKGQAEAAMLGIARALIDINPEFRPALKAAGLLKRDPRSVERKKFGHKKARKSYQFSKR</sequence>
<proteinExistence type="inferred from homology"/>
<evidence type="ECO:0000256" key="5">
    <source>
        <dbReference type="HAMAP-Rule" id="MF_00532"/>
    </source>
</evidence>
<dbReference type="NCBIfam" id="NF001099">
    <property type="entry name" value="PRK00132.1"/>
    <property type="match status" value="1"/>
</dbReference>
<evidence type="ECO:0000313" key="9">
    <source>
        <dbReference type="Proteomes" id="UP001202248"/>
    </source>
</evidence>
<comment type="similarity">
    <text evidence="1 5 6">Belongs to the universal ribosomal protein uS9 family.</text>
</comment>
<protein>
    <recommendedName>
        <fullName evidence="4 5">Small ribosomal subunit protein uS9</fullName>
    </recommendedName>
</protein>
<dbReference type="PANTHER" id="PTHR21569:SF1">
    <property type="entry name" value="SMALL RIBOSOMAL SUBUNIT PROTEIN US9M"/>
    <property type="match status" value="1"/>
</dbReference>
<keyword evidence="2 5" id="KW-0689">Ribosomal protein</keyword>
<dbReference type="PANTHER" id="PTHR21569">
    <property type="entry name" value="RIBOSOMAL PROTEIN S9"/>
    <property type="match status" value="1"/>
</dbReference>
<dbReference type="InterPro" id="IPR023035">
    <property type="entry name" value="Ribosomal_uS9_bac/plastid"/>
</dbReference>
<reference evidence="8 9" key="1">
    <citation type="submission" date="2022-02" db="EMBL/GenBank/DDBJ databases">
        <authorList>
            <person name="Min J."/>
        </authorList>
    </citation>
    <scope>NUCLEOTIDE SEQUENCE [LARGE SCALE GENOMIC DNA]</scope>
    <source>
        <strain evidence="8 9">GR10-1</strain>
    </source>
</reference>
<dbReference type="HAMAP" id="MF_00532_B">
    <property type="entry name" value="Ribosomal_uS9_B"/>
    <property type="match status" value="1"/>
</dbReference>
<name>A0ABS9SQ74_9BACT</name>
<comment type="caution">
    <text evidence="8">The sequence shown here is derived from an EMBL/GenBank/DDBJ whole genome shotgun (WGS) entry which is preliminary data.</text>
</comment>
<keyword evidence="3 5" id="KW-0687">Ribonucleoprotein</keyword>
<dbReference type="PROSITE" id="PS00360">
    <property type="entry name" value="RIBOSOMAL_S9"/>
    <property type="match status" value="1"/>
</dbReference>
<dbReference type="Pfam" id="PF00380">
    <property type="entry name" value="Ribosomal_S9"/>
    <property type="match status" value="1"/>
</dbReference>
<dbReference type="InterPro" id="IPR020574">
    <property type="entry name" value="Ribosomal_uS9_CS"/>
</dbReference>
<evidence type="ECO:0000256" key="6">
    <source>
        <dbReference type="RuleBase" id="RU003815"/>
    </source>
</evidence>
<dbReference type="GO" id="GO:0005840">
    <property type="term" value="C:ribosome"/>
    <property type="evidence" value="ECO:0007669"/>
    <property type="project" value="UniProtKB-KW"/>
</dbReference>
<evidence type="ECO:0000256" key="4">
    <source>
        <dbReference type="ARBA" id="ARBA00035259"/>
    </source>
</evidence>
<feature type="compositionally biased region" description="Basic residues" evidence="7">
    <location>
        <begin position="114"/>
        <end position="129"/>
    </location>
</feature>
<dbReference type="Gene3D" id="3.30.230.10">
    <property type="match status" value="1"/>
</dbReference>
<organism evidence="8 9">
    <name type="scientific">Niabella ginsengisoli</name>
    <dbReference type="NCBI Taxonomy" id="522298"/>
    <lineage>
        <taxon>Bacteria</taxon>
        <taxon>Pseudomonadati</taxon>
        <taxon>Bacteroidota</taxon>
        <taxon>Chitinophagia</taxon>
        <taxon>Chitinophagales</taxon>
        <taxon>Chitinophagaceae</taxon>
        <taxon>Niabella</taxon>
    </lineage>
</organism>
<evidence type="ECO:0000256" key="3">
    <source>
        <dbReference type="ARBA" id="ARBA00023274"/>
    </source>
</evidence>
<keyword evidence="9" id="KW-1185">Reference proteome</keyword>
<evidence type="ECO:0000256" key="7">
    <source>
        <dbReference type="SAM" id="MobiDB-lite"/>
    </source>
</evidence>
<evidence type="ECO:0000256" key="1">
    <source>
        <dbReference type="ARBA" id="ARBA00005251"/>
    </source>
</evidence>
<dbReference type="RefSeq" id="WP_240832747.1">
    <property type="nucleotide sequence ID" value="NZ_JAKWBL010000004.1"/>
</dbReference>
<dbReference type="InterPro" id="IPR020568">
    <property type="entry name" value="Ribosomal_Su5_D2-typ_SF"/>
</dbReference>
<dbReference type="Proteomes" id="UP001202248">
    <property type="component" value="Unassembled WGS sequence"/>
</dbReference>
<feature type="region of interest" description="Disordered" evidence="7">
    <location>
        <begin position="110"/>
        <end position="129"/>
    </location>
</feature>
<dbReference type="EMBL" id="JAKWBL010000004">
    <property type="protein sequence ID" value="MCH5600517.1"/>
    <property type="molecule type" value="Genomic_DNA"/>
</dbReference>